<keyword evidence="2" id="KW-1185">Reference proteome</keyword>
<name>A0A1M4WLE8_9BACT</name>
<reference evidence="2" key="1">
    <citation type="submission" date="2016-11" db="EMBL/GenBank/DDBJ databases">
        <authorList>
            <person name="Varghese N."/>
            <person name="Submissions S."/>
        </authorList>
    </citation>
    <scope>NUCLEOTIDE SEQUENCE [LARGE SCALE GENOMIC DNA]</scope>
    <source>
        <strain evidence="2">DSM 9756</strain>
    </source>
</reference>
<dbReference type="STRING" id="1121391.SAMN02745206_00897"/>
<dbReference type="Proteomes" id="UP000184076">
    <property type="component" value="Unassembled WGS sequence"/>
</dbReference>
<dbReference type="AlphaFoldDB" id="A0A1M4WLE8"/>
<protein>
    <submittedName>
        <fullName evidence="1">Uncharacterized protein</fullName>
    </submittedName>
</protein>
<evidence type="ECO:0000313" key="1">
    <source>
        <dbReference type="EMBL" id="SHE82025.1"/>
    </source>
</evidence>
<sequence length="630" mass="69560">MAEWITKRGRVPLDGETVRRLSQAGLLVTDARRSRPLWFDGRFLTARDLQREQTYFLARQADLAQAAGYGVVRGLRVTPGSKATRLRVGQGLGIASGGERIVLSRDVEVDLGDLPYLDQINRMLGLSKEPVPPFRTLTGLFVLAARAVEFTANPVGAYPSRLGDERQVEDGDIVEAVVLTLIPFTASDAAVPAGLRRAAAAHELFVKGAGYSPPPSTLPLAMVELDRGFVQWVDPPMVRREMGSNDVDVLGLGMAPRSVRVSHFLQASGMFDEIMESRRLAGQPPAFAASDYFLSLPAAGRLPTACIDPGALTQTFFPPAVQVDLSILPEDELPCLVEESFLLPPLDLAASEEALAATSVLVLIPLPRNVYRQTAAELGAVETALPSANSLRTADAKQPALSRKWPTLSTKADIQISKVSRWQALLARNPVLWYVRRRNLPYREDVTGAKIPVLADEFRDERDMRAYLKEKGLANKYTRLKVRASAEADLIMASMLTSKKFQESDTLLQAAVRELEKAKRLDAATAREIMKRYDDEALGEGIRVVEEKILEPETRPDGTPDKEAAKRNEQVRKKLAEAQVVPEIDRLMRRLKPEAKEKFLEDLNKMLKEPGVEPTALAEYVQEALRSLKS</sequence>
<evidence type="ECO:0000313" key="2">
    <source>
        <dbReference type="Proteomes" id="UP000184076"/>
    </source>
</evidence>
<dbReference type="OrthoDB" id="5182296at2"/>
<dbReference type="EMBL" id="FQVB01000007">
    <property type="protein sequence ID" value="SHE82025.1"/>
    <property type="molecule type" value="Genomic_DNA"/>
</dbReference>
<accession>A0A1M4WLE8</accession>
<organism evidence="1 2">
    <name type="scientific">Desulfacinum infernum DSM 9756</name>
    <dbReference type="NCBI Taxonomy" id="1121391"/>
    <lineage>
        <taxon>Bacteria</taxon>
        <taxon>Pseudomonadati</taxon>
        <taxon>Thermodesulfobacteriota</taxon>
        <taxon>Syntrophobacteria</taxon>
        <taxon>Syntrophobacterales</taxon>
        <taxon>Syntrophobacteraceae</taxon>
        <taxon>Desulfacinum</taxon>
    </lineage>
</organism>
<proteinExistence type="predicted"/>
<dbReference type="RefSeq" id="WP_073037351.1">
    <property type="nucleotide sequence ID" value="NZ_FQVB01000007.1"/>
</dbReference>
<gene>
    <name evidence="1" type="ORF">SAMN02745206_00897</name>
</gene>